<dbReference type="SUPFAM" id="SSF53850">
    <property type="entry name" value="Periplasmic binding protein-like II"/>
    <property type="match status" value="1"/>
</dbReference>
<dbReference type="PROSITE" id="PS51257">
    <property type="entry name" value="PROKAR_LIPOPROTEIN"/>
    <property type="match status" value="1"/>
</dbReference>
<accession>A0ABP8LFH4</accession>
<name>A0ABP8LFH4_9MICO</name>
<dbReference type="Proteomes" id="UP001500622">
    <property type="component" value="Unassembled WGS sequence"/>
</dbReference>
<keyword evidence="1" id="KW-0732">Signal</keyword>
<gene>
    <name evidence="2" type="ORF">GCM10023169_30170</name>
</gene>
<feature type="chain" id="PRO_5046178891" evidence="1">
    <location>
        <begin position="25"/>
        <end position="444"/>
    </location>
</feature>
<evidence type="ECO:0000256" key="1">
    <source>
        <dbReference type="SAM" id="SignalP"/>
    </source>
</evidence>
<dbReference type="PANTHER" id="PTHR43649">
    <property type="entry name" value="ARABINOSE-BINDING PROTEIN-RELATED"/>
    <property type="match status" value="1"/>
</dbReference>
<reference evidence="3" key="1">
    <citation type="journal article" date="2019" name="Int. J. Syst. Evol. Microbiol.">
        <title>The Global Catalogue of Microorganisms (GCM) 10K type strain sequencing project: providing services to taxonomists for standard genome sequencing and annotation.</title>
        <authorList>
            <consortium name="The Broad Institute Genomics Platform"/>
            <consortium name="The Broad Institute Genome Sequencing Center for Infectious Disease"/>
            <person name="Wu L."/>
            <person name="Ma J."/>
        </authorList>
    </citation>
    <scope>NUCLEOTIDE SEQUENCE [LARGE SCALE GENOMIC DNA]</scope>
    <source>
        <strain evidence="3">JCM 17810</strain>
    </source>
</reference>
<sequence>MASLRRRRATAAVGLALSATTALTACGQGENPANSGGDAGGGDSEGGQVQLRFVWWGGTLRNEMTQEVIEVFEAKNPDIDILPQPGSWDGYWDKLATEVASGTAPDIIQMPDSYFNEYVGRGALLDLTDLALDHSNVPDAIWNTGVINDRLWGVPSGVNTHAIVANPAMFDAAGVEMPDDTTWTWDEYADIATELSESLSDDQVGSGTPGLDQNNLATWLRQNGAELFTEEGELGFDTADATGYFAFIKDLADRGAIPGAETISAEIGLGLEQSGMATGRHAMGFWASNQLAALSEAAGTELELLRLPTSNGNAEDGAFAISGGWYVAYEGTEHPEEVARFLDFMVNSQEVWNTILTERGAPPNTEIRQNLIDGGHLGDADARSIEFLNDLETVALEEPPAVPPVGAGAFQDILRRYTVQLLFERMTPEEAAEGLVSEANSAIE</sequence>
<protein>
    <submittedName>
        <fullName evidence="2">Extracellular solute-binding protein</fullName>
    </submittedName>
</protein>
<organism evidence="2 3">
    <name type="scientific">Georgenia halophila</name>
    <dbReference type="NCBI Taxonomy" id="620889"/>
    <lineage>
        <taxon>Bacteria</taxon>
        <taxon>Bacillati</taxon>
        <taxon>Actinomycetota</taxon>
        <taxon>Actinomycetes</taxon>
        <taxon>Micrococcales</taxon>
        <taxon>Bogoriellaceae</taxon>
        <taxon>Georgenia</taxon>
    </lineage>
</organism>
<evidence type="ECO:0000313" key="3">
    <source>
        <dbReference type="Proteomes" id="UP001500622"/>
    </source>
</evidence>
<keyword evidence="3" id="KW-1185">Reference proteome</keyword>
<dbReference type="RefSeq" id="WP_345217094.1">
    <property type="nucleotide sequence ID" value="NZ_BAABGN010000012.1"/>
</dbReference>
<dbReference type="Gene3D" id="3.40.190.10">
    <property type="entry name" value="Periplasmic binding protein-like II"/>
    <property type="match status" value="2"/>
</dbReference>
<comment type="caution">
    <text evidence="2">The sequence shown here is derived from an EMBL/GenBank/DDBJ whole genome shotgun (WGS) entry which is preliminary data.</text>
</comment>
<evidence type="ECO:0000313" key="2">
    <source>
        <dbReference type="EMBL" id="GAA4428721.1"/>
    </source>
</evidence>
<proteinExistence type="predicted"/>
<dbReference type="PANTHER" id="PTHR43649:SF11">
    <property type="entry name" value="ABC TRANSPORTER SUBSTRATE-BINDING PROTEIN YESO-RELATED"/>
    <property type="match status" value="1"/>
</dbReference>
<dbReference type="Pfam" id="PF01547">
    <property type="entry name" value="SBP_bac_1"/>
    <property type="match status" value="1"/>
</dbReference>
<dbReference type="InterPro" id="IPR050490">
    <property type="entry name" value="Bact_solute-bd_prot1"/>
</dbReference>
<feature type="signal peptide" evidence="1">
    <location>
        <begin position="1"/>
        <end position="24"/>
    </location>
</feature>
<dbReference type="EMBL" id="BAABGN010000012">
    <property type="protein sequence ID" value="GAA4428721.1"/>
    <property type="molecule type" value="Genomic_DNA"/>
</dbReference>
<dbReference type="InterPro" id="IPR006059">
    <property type="entry name" value="SBP"/>
</dbReference>